<keyword evidence="5" id="KW-0808">Transferase</keyword>
<reference evidence="11" key="1">
    <citation type="journal article" date="2019" name="Int. J. Syst. Evol. Microbiol.">
        <title>The Global Catalogue of Microorganisms (GCM) 10K type strain sequencing project: providing services to taxonomists for standard genome sequencing and annotation.</title>
        <authorList>
            <consortium name="The Broad Institute Genomics Platform"/>
            <consortium name="The Broad Institute Genome Sequencing Center for Infectious Disease"/>
            <person name="Wu L."/>
            <person name="Ma J."/>
        </authorList>
    </citation>
    <scope>NUCLEOTIDE SEQUENCE [LARGE SCALE GENOMIC DNA]</scope>
    <source>
        <strain evidence="11">CGMCC 4.7289</strain>
    </source>
</reference>
<dbReference type="SUPFAM" id="SSF53474">
    <property type="entry name" value="alpha/beta-Hydrolases"/>
    <property type="match status" value="1"/>
</dbReference>
<dbReference type="PANTHER" id="PTHR48098">
    <property type="entry name" value="ENTEROCHELIN ESTERASE-RELATED"/>
    <property type="match status" value="1"/>
</dbReference>
<dbReference type="Pfam" id="PF00756">
    <property type="entry name" value="Esterase"/>
    <property type="match status" value="1"/>
</dbReference>
<evidence type="ECO:0000256" key="8">
    <source>
        <dbReference type="ARBA" id="ARBA00048109"/>
    </source>
</evidence>
<dbReference type="InterPro" id="IPR029058">
    <property type="entry name" value="AB_hydrolase_fold"/>
</dbReference>
<evidence type="ECO:0000256" key="2">
    <source>
        <dbReference type="ARBA" id="ARBA00005874"/>
    </source>
</evidence>
<evidence type="ECO:0000313" key="11">
    <source>
        <dbReference type="Proteomes" id="UP001595816"/>
    </source>
</evidence>
<keyword evidence="11" id="KW-1185">Reference proteome</keyword>
<comment type="catalytic activity">
    <reaction evidence="1">
        <text>2 alpha,alpha'-trehalose 6-mycolate = alpha,alpha'-trehalose 6,6'-bismycolate + alpha,alpha-trehalose</text>
        <dbReference type="Rhea" id="RHEA:23472"/>
        <dbReference type="ChEBI" id="CHEBI:16551"/>
        <dbReference type="ChEBI" id="CHEBI:18195"/>
        <dbReference type="ChEBI" id="CHEBI:18234"/>
        <dbReference type="EC" id="2.3.1.122"/>
    </reaction>
</comment>
<dbReference type="GO" id="GO:0016787">
    <property type="term" value="F:hydrolase activity"/>
    <property type="evidence" value="ECO:0007669"/>
    <property type="project" value="UniProtKB-KW"/>
</dbReference>
<evidence type="ECO:0000256" key="1">
    <source>
        <dbReference type="ARBA" id="ARBA00000697"/>
    </source>
</evidence>
<comment type="catalytic activity">
    <reaction evidence="8">
        <text>an acyl-CoA + a 1,2-diacyl-sn-glycerol = a triacyl-sn-glycerol + CoA</text>
        <dbReference type="Rhea" id="RHEA:10868"/>
        <dbReference type="ChEBI" id="CHEBI:17815"/>
        <dbReference type="ChEBI" id="CHEBI:57287"/>
        <dbReference type="ChEBI" id="CHEBI:58342"/>
        <dbReference type="ChEBI" id="CHEBI:64615"/>
        <dbReference type="EC" id="2.3.1.20"/>
    </reaction>
</comment>
<dbReference type="InterPro" id="IPR050583">
    <property type="entry name" value="Mycobacterial_A85_antigen"/>
</dbReference>
<organism evidence="10 11">
    <name type="scientific">Hamadaea flava</name>
    <dbReference type="NCBI Taxonomy" id="1742688"/>
    <lineage>
        <taxon>Bacteria</taxon>
        <taxon>Bacillati</taxon>
        <taxon>Actinomycetota</taxon>
        <taxon>Actinomycetes</taxon>
        <taxon>Micromonosporales</taxon>
        <taxon>Micromonosporaceae</taxon>
        <taxon>Hamadaea</taxon>
    </lineage>
</organism>
<keyword evidence="9" id="KW-0732">Signal</keyword>
<dbReference type="PANTHER" id="PTHR48098:SF1">
    <property type="entry name" value="DIACYLGLYCEROL ACYLTRANSFERASE_MYCOLYLTRANSFERASE AG85A"/>
    <property type="match status" value="1"/>
</dbReference>
<dbReference type="Gene3D" id="3.40.50.1820">
    <property type="entry name" value="alpha/beta hydrolase"/>
    <property type="match status" value="1"/>
</dbReference>
<comment type="similarity">
    <text evidence="2">Belongs to the mycobacterial A85 antigen family.</text>
</comment>
<evidence type="ECO:0000256" key="6">
    <source>
        <dbReference type="ARBA" id="ARBA00023315"/>
    </source>
</evidence>
<proteinExistence type="inferred from homology"/>
<accession>A0ABV8LXQ6</accession>
<evidence type="ECO:0000256" key="9">
    <source>
        <dbReference type="SAM" id="SignalP"/>
    </source>
</evidence>
<dbReference type="PROSITE" id="PS51318">
    <property type="entry name" value="TAT"/>
    <property type="match status" value="1"/>
</dbReference>
<feature type="signal peptide" evidence="9">
    <location>
        <begin position="1"/>
        <end position="33"/>
    </location>
</feature>
<gene>
    <name evidence="10" type="ORF">ACFOZ4_31020</name>
</gene>
<dbReference type="Proteomes" id="UP001595816">
    <property type="component" value="Unassembled WGS sequence"/>
</dbReference>
<evidence type="ECO:0000256" key="5">
    <source>
        <dbReference type="ARBA" id="ARBA00022679"/>
    </source>
</evidence>
<dbReference type="InterPro" id="IPR000801">
    <property type="entry name" value="Esterase-like"/>
</dbReference>
<evidence type="ECO:0000256" key="4">
    <source>
        <dbReference type="ARBA" id="ARBA00013244"/>
    </source>
</evidence>
<dbReference type="EMBL" id="JBHSAY010000020">
    <property type="protein sequence ID" value="MFC4135065.1"/>
    <property type="molecule type" value="Genomic_DNA"/>
</dbReference>
<evidence type="ECO:0000256" key="3">
    <source>
        <dbReference type="ARBA" id="ARBA00012820"/>
    </source>
</evidence>
<keyword evidence="6" id="KW-0012">Acyltransferase</keyword>
<evidence type="ECO:0000256" key="7">
    <source>
        <dbReference type="ARBA" id="ARBA00032572"/>
    </source>
</evidence>
<dbReference type="InterPro" id="IPR006311">
    <property type="entry name" value="TAT_signal"/>
</dbReference>
<dbReference type="EC" id="2.3.1.20" evidence="4"/>
<comment type="caution">
    <text evidence="10">The sequence shown here is derived from an EMBL/GenBank/DDBJ whole genome shotgun (WGS) entry which is preliminary data.</text>
</comment>
<evidence type="ECO:0000313" key="10">
    <source>
        <dbReference type="EMBL" id="MFC4135065.1"/>
    </source>
</evidence>
<name>A0ABV8LXQ6_9ACTN</name>
<sequence length="330" mass="36061">MRPTVSRRGLLAGAAATTAAVATAGLFGSPARAAGLPVGNGFGLTVLENQRWDARLAYVRFRSTELTRDPGVNILLPDGYDAHPTRRYPVLYLLHGGNTDFRQWHLELGAVESTAGLEVIVVMPDCYKIGWYANHLRPLFGPLNWKNFHIHQLIPWIDANLRTTGAAAGRAVAGLSMGGYGAQKYTAEFPDRFAAVSSYSGPSNNLAADIESWIFVTPAADGQLPGAVYGVVGERHDLMTPENPWDRVESFRGKRIALYAGLTDVTPGAWMSDVQERVVHYQNAAFHQRLLDAGIANDFHDYPGTHSGEHWTRNFREDVPGIVAALTPAR</sequence>
<keyword evidence="10" id="KW-0378">Hydrolase</keyword>
<dbReference type="RefSeq" id="WP_253762906.1">
    <property type="nucleotide sequence ID" value="NZ_JAMZDZ010000001.1"/>
</dbReference>
<feature type="chain" id="PRO_5046634564" description="Acyl-CoA:diacylglycerol acyltransferase" evidence="9">
    <location>
        <begin position="34"/>
        <end position="330"/>
    </location>
</feature>
<dbReference type="EC" id="2.3.1.122" evidence="3"/>
<protein>
    <recommendedName>
        <fullName evidence="7">Acyl-CoA:diacylglycerol acyltransferase</fullName>
        <ecNumber evidence="3">2.3.1.122</ecNumber>
        <ecNumber evidence="4">2.3.1.20</ecNumber>
    </recommendedName>
</protein>